<accession>A0ABT5DLT0</accession>
<evidence type="ECO:0008006" key="3">
    <source>
        <dbReference type="Google" id="ProtNLM"/>
    </source>
</evidence>
<evidence type="ECO:0000313" key="1">
    <source>
        <dbReference type="EMBL" id="MDC0714627.1"/>
    </source>
</evidence>
<dbReference type="Proteomes" id="UP001221838">
    <property type="component" value="Unassembled WGS sequence"/>
</dbReference>
<proteinExistence type="predicted"/>
<gene>
    <name evidence="1" type="ORF">POL68_39630</name>
</gene>
<reference evidence="1 2" key="1">
    <citation type="submission" date="2022-11" db="EMBL/GenBank/DDBJ databases">
        <title>Minimal conservation of predation-associated metabolite biosynthetic gene clusters underscores biosynthetic potential of Myxococcota including descriptions for ten novel species: Archangium lansinium sp. nov., Myxococcus landrumus sp. nov., Nannocystis bai.</title>
        <authorList>
            <person name="Ahearne A."/>
            <person name="Stevens C."/>
            <person name="Dowd S."/>
        </authorList>
    </citation>
    <scope>NUCLEOTIDE SEQUENCE [LARGE SCALE GENOMIC DNA]</scope>
    <source>
        <strain evidence="1 2">NCWAL01</strain>
    </source>
</reference>
<comment type="caution">
    <text evidence="1">The sequence shown here is derived from an EMBL/GenBank/DDBJ whole genome shotgun (WGS) entry which is preliminary data.</text>
</comment>
<evidence type="ECO:0000313" key="2">
    <source>
        <dbReference type="Proteomes" id="UP001221838"/>
    </source>
</evidence>
<sequence length="148" mass="16273">MRWSMLLVLLLAPVLHGCRHSDSAVRPEASQEEGVRPKGGSASARIWVLISKGQFVEAEALIAEGTRSGLIATATAQKMLEKIAVLNTKLGEIPARLQRAPDFPSQLKDFTCFQIESMLKAGDYSLAPQAQLRMAVKLIEQQSRLMEK</sequence>
<name>A0ABT5DLT0_9BACT</name>
<organism evidence="1 2">
    <name type="scientific">Stigmatella ashevillensis</name>
    <dbReference type="NCBI Taxonomy" id="2995309"/>
    <lineage>
        <taxon>Bacteria</taxon>
        <taxon>Pseudomonadati</taxon>
        <taxon>Myxococcota</taxon>
        <taxon>Myxococcia</taxon>
        <taxon>Myxococcales</taxon>
        <taxon>Cystobacterineae</taxon>
        <taxon>Archangiaceae</taxon>
        <taxon>Stigmatella</taxon>
    </lineage>
</organism>
<protein>
    <recommendedName>
        <fullName evidence="3">Lipoprotein</fullName>
    </recommendedName>
</protein>
<keyword evidence="2" id="KW-1185">Reference proteome</keyword>
<dbReference type="EMBL" id="JAQNDM010000002">
    <property type="protein sequence ID" value="MDC0714627.1"/>
    <property type="molecule type" value="Genomic_DNA"/>
</dbReference>